<organism evidence="2 3">
    <name type="scientific">Pelomicrobium methylotrophicum</name>
    <dbReference type="NCBI Taxonomy" id="2602750"/>
    <lineage>
        <taxon>Bacteria</taxon>
        <taxon>Pseudomonadati</taxon>
        <taxon>Pseudomonadota</taxon>
        <taxon>Hydrogenophilia</taxon>
        <taxon>Hydrogenophilia incertae sedis</taxon>
        <taxon>Pelomicrobium</taxon>
    </lineage>
</organism>
<protein>
    <recommendedName>
        <fullName evidence="1">DUF5615 domain-containing protein</fullName>
    </recommendedName>
</protein>
<reference evidence="2 3" key="1">
    <citation type="submission" date="2019-08" db="EMBL/GenBank/DDBJ databases">
        <title>Pelomicrobium methylotrophicum gen. nov., sp. nov. a moderately thermophilic, facultatively anaerobic, lithoautotrophic and methylotrophic bacterium isolated from a terrestrial mud volcano.</title>
        <authorList>
            <person name="Slobodkina G.B."/>
            <person name="Merkel A.Y."/>
            <person name="Slobodkin A.I."/>
        </authorList>
    </citation>
    <scope>NUCLEOTIDE SEQUENCE [LARGE SCALE GENOMIC DNA]</scope>
    <source>
        <strain evidence="2 3">SM250</strain>
    </source>
</reference>
<evidence type="ECO:0000259" key="1">
    <source>
        <dbReference type="Pfam" id="PF18480"/>
    </source>
</evidence>
<dbReference type="EMBL" id="VPFL01000002">
    <property type="protein sequence ID" value="TXF13327.1"/>
    <property type="molecule type" value="Genomic_DNA"/>
</dbReference>
<keyword evidence="3" id="KW-1185">Reference proteome</keyword>
<evidence type="ECO:0000313" key="3">
    <source>
        <dbReference type="Proteomes" id="UP000321201"/>
    </source>
</evidence>
<dbReference type="InParanoid" id="A0A5C7EYB8"/>
<sequence>MKLLLDENLSRNIVPALQEAFPGTTQVALVGLERASDRAVWEFAKAGEFTIVTKDDDFLGLLSLLGYPPKIVLLTLGNCTNRQIKLMPWCDQEKKLKPLWRMMKLA</sequence>
<dbReference type="InterPro" id="IPR041049">
    <property type="entry name" value="DUF5615"/>
</dbReference>
<evidence type="ECO:0000313" key="2">
    <source>
        <dbReference type="EMBL" id="TXF13327.1"/>
    </source>
</evidence>
<dbReference type="AlphaFoldDB" id="A0A5C7EYB8"/>
<feature type="domain" description="DUF5615" evidence="1">
    <location>
        <begin position="1"/>
        <end position="85"/>
    </location>
</feature>
<name>A0A5C7EYB8_9PROT</name>
<accession>A0A5C7EYB8</accession>
<gene>
    <name evidence="2" type="ORF">FR698_01965</name>
</gene>
<dbReference type="Proteomes" id="UP000321201">
    <property type="component" value="Unassembled WGS sequence"/>
</dbReference>
<comment type="caution">
    <text evidence="2">The sequence shown here is derived from an EMBL/GenBank/DDBJ whole genome shotgun (WGS) entry which is preliminary data.</text>
</comment>
<dbReference type="RefSeq" id="WP_147798501.1">
    <property type="nucleotide sequence ID" value="NZ_VPFL01000002.1"/>
</dbReference>
<dbReference type="OrthoDB" id="334367at2"/>
<proteinExistence type="predicted"/>
<dbReference type="Pfam" id="PF18480">
    <property type="entry name" value="DUF5615"/>
    <property type="match status" value="1"/>
</dbReference>